<comment type="subcellular location">
    <subcellularLocation>
        <location evidence="1">Endoplasmic reticulum lumen</location>
    </subcellularLocation>
</comment>
<dbReference type="InterPro" id="IPR002048">
    <property type="entry name" value="EF_hand_dom"/>
</dbReference>
<evidence type="ECO:0000313" key="15">
    <source>
        <dbReference type="WBParaSite" id="MBELARI_LOCUS2261"/>
    </source>
</evidence>
<keyword evidence="5" id="KW-0256">Endoplasmic reticulum</keyword>
<feature type="signal peptide" evidence="12">
    <location>
        <begin position="1"/>
        <end position="17"/>
    </location>
</feature>
<dbReference type="WBParaSite" id="MBELARI_LOCUS2261">
    <property type="protein sequence ID" value="MBELARI_LOCUS2261"/>
    <property type="gene ID" value="MBELARI_LOCUS2261"/>
</dbReference>
<dbReference type="GO" id="GO:0015031">
    <property type="term" value="P:protein transport"/>
    <property type="evidence" value="ECO:0007669"/>
    <property type="project" value="UniProtKB-ARBA"/>
</dbReference>
<dbReference type="Proteomes" id="UP000887575">
    <property type="component" value="Unassembled WGS sequence"/>
</dbReference>
<keyword evidence="2" id="KW-0479">Metal-binding</keyword>
<evidence type="ECO:0000256" key="11">
    <source>
        <dbReference type="ARBA" id="ARBA00072696"/>
    </source>
</evidence>
<keyword evidence="3 12" id="KW-0732">Signal</keyword>
<dbReference type="Gene3D" id="1.10.238.10">
    <property type="entry name" value="EF-hand"/>
    <property type="match status" value="2"/>
</dbReference>
<dbReference type="SMART" id="SM00054">
    <property type="entry name" value="EFh"/>
    <property type="match status" value="5"/>
</dbReference>
<evidence type="ECO:0000256" key="5">
    <source>
        <dbReference type="ARBA" id="ARBA00022824"/>
    </source>
</evidence>
<organism evidence="14 15">
    <name type="scientific">Mesorhabditis belari</name>
    <dbReference type="NCBI Taxonomy" id="2138241"/>
    <lineage>
        <taxon>Eukaryota</taxon>
        <taxon>Metazoa</taxon>
        <taxon>Ecdysozoa</taxon>
        <taxon>Nematoda</taxon>
        <taxon>Chromadorea</taxon>
        <taxon>Rhabditida</taxon>
        <taxon>Rhabditina</taxon>
        <taxon>Rhabditomorpha</taxon>
        <taxon>Rhabditoidea</taxon>
        <taxon>Rhabditidae</taxon>
        <taxon>Mesorhabditinae</taxon>
        <taxon>Mesorhabditis</taxon>
    </lineage>
</organism>
<keyword evidence="14" id="KW-1185">Reference proteome</keyword>
<evidence type="ECO:0000256" key="7">
    <source>
        <dbReference type="ARBA" id="ARBA00023180"/>
    </source>
</evidence>
<dbReference type="InterPro" id="IPR018247">
    <property type="entry name" value="EF_Hand_1_Ca_BS"/>
</dbReference>
<proteinExistence type="predicted"/>
<keyword evidence="6" id="KW-0106">Calcium</keyword>
<evidence type="ECO:0000259" key="13">
    <source>
        <dbReference type="PROSITE" id="PS50222"/>
    </source>
</evidence>
<evidence type="ECO:0000256" key="6">
    <source>
        <dbReference type="ARBA" id="ARBA00022837"/>
    </source>
</evidence>
<evidence type="ECO:0000256" key="2">
    <source>
        <dbReference type="ARBA" id="ARBA00022723"/>
    </source>
</evidence>
<accession>A0AAF3J803</accession>
<keyword evidence="7" id="KW-0325">Glycoprotein</keyword>
<dbReference type="GO" id="GO:0005788">
    <property type="term" value="C:endoplasmic reticulum lumen"/>
    <property type="evidence" value="ECO:0007669"/>
    <property type="project" value="UniProtKB-SubCell"/>
</dbReference>
<evidence type="ECO:0000256" key="3">
    <source>
        <dbReference type="ARBA" id="ARBA00022729"/>
    </source>
</evidence>
<dbReference type="PANTHER" id="PTHR10827">
    <property type="entry name" value="RETICULOCALBIN"/>
    <property type="match status" value="1"/>
</dbReference>
<feature type="domain" description="EF-hand" evidence="13">
    <location>
        <begin position="65"/>
        <end position="100"/>
    </location>
</feature>
<dbReference type="InterPro" id="IPR011992">
    <property type="entry name" value="EF-hand-dom_pair"/>
</dbReference>
<comment type="subunit">
    <text evidence="10">Interacts with PCSK6 (immature form including the propeptide); probably involved in the maturation and the secretion of PCSK6.</text>
</comment>
<feature type="domain" description="EF-hand" evidence="13">
    <location>
        <begin position="241"/>
        <end position="276"/>
    </location>
</feature>
<protein>
    <recommendedName>
        <fullName evidence="11">Reticulocalbin-3</fullName>
    </recommendedName>
</protein>
<dbReference type="Pfam" id="PF13499">
    <property type="entry name" value="EF-hand_7"/>
    <property type="match status" value="1"/>
</dbReference>
<evidence type="ECO:0000256" key="12">
    <source>
        <dbReference type="SAM" id="SignalP"/>
    </source>
</evidence>
<dbReference type="AlphaFoldDB" id="A0AAF3J803"/>
<evidence type="ECO:0000313" key="14">
    <source>
        <dbReference type="Proteomes" id="UP000887575"/>
    </source>
</evidence>
<evidence type="ECO:0000256" key="4">
    <source>
        <dbReference type="ARBA" id="ARBA00022737"/>
    </source>
</evidence>
<evidence type="ECO:0000256" key="8">
    <source>
        <dbReference type="ARBA" id="ARBA00023186"/>
    </source>
</evidence>
<dbReference type="Pfam" id="PF13202">
    <property type="entry name" value="EF-hand_5"/>
    <property type="match status" value="2"/>
</dbReference>
<reference evidence="15" key="1">
    <citation type="submission" date="2024-02" db="UniProtKB">
        <authorList>
            <consortium name="WormBaseParasite"/>
        </authorList>
    </citation>
    <scope>IDENTIFICATION</scope>
</reference>
<evidence type="ECO:0000256" key="10">
    <source>
        <dbReference type="ARBA" id="ARBA00063143"/>
    </source>
</evidence>
<name>A0AAF3J803_9BILA</name>
<dbReference type="PROSITE" id="PS00018">
    <property type="entry name" value="EF_HAND_1"/>
    <property type="match status" value="4"/>
</dbReference>
<evidence type="ECO:0000256" key="1">
    <source>
        <dbReference type="ARBA" id="ARBA00004319"/>
    </source>
</evidence>
<keyword evidence="4" id="KW-0677">Repeat</keyword>
<sequence length="292" mass="33356">MWIGSILFTIIFSSVFGDKERVIDGAGARIQHHHHVDGESDDIDHQAILGSKHQAEEFDQLSPEESQARLKILAKKMDKNGDGYVDEEELTNWIQNSMKSLDDEEAIERMKEIDVDGDNKVSWDEYAADSFPETDITKLDADDRKLLDEDKKYFAVADQDGDGKLNEEELKAFPQPRELSTYAQNGAIDLKEFLGDMHEQPQSEWHAVEKERFANEYDADKDGVLKGEEIRKWLIPDLYQVAVQEAKHLIEVADGDKDGKLSIDEIVSNYKTFVGSEATNYGEDLRKYHEEL</sequence>
<dbReference type="PROSITE" id="PS50222">
    <property type="entry name" value="EF_HAND_2"/>
    <property type="match status" value="3"/>
</dbReference>
<dbReference type="FunFam" id="1.10.238.10:FF:000104">
    <property type="entry name" value="calumenin isoform X1"/>
    <property type="match status" value="1"/>
</dbReference>
<evidence type="ECO:0000256" key="9">
    <source>
        <dbReference type="ARBA" id="ARBA00056975"/>
    </source>
</evidence>
<keyword evidence="8" id="KW-0143">Chaperone</keyword>
<comment type="function">
    <text evidence="9">Probable molecular chaperone assisting protein biosynthesis and transport in the endoplasmic reticulum. Required for the proper biosynthesis and transport of pulmonary surfactant-associated protein A/SP-A, pulmonary surfactant-associated protein D/SP-D and the lipid transporter ABCA3. By regulating both the proper expression and the degradation through the endoplasmic reticulum-associated protein degradation pathway of these proteins plays a crucial role in pulmonary surfactant homeostasis. Has an anti-fibrotic activity by negatively regulating the secretion of type I and type III collagens. This calcium-binding protein also transiently associates with immature PCSK6 and regulates its secretion.</text>
</comment>
<feature type="domain" description="EF-hand" evidence="13">
    <location>
        <begin position="145"/>
        <end position="180"/>
    </location>
</feature>
<dbReference type="SUPFAM" id="SSF47473">
    <property type="entry name" value="EF-hand"/>
    <property type="match status" value="2"/>
</dbReference>
<dbReference type="PANTHER" id="PTHR10827:SF95">
    <property type="entry name" value="LD34388P"/>
    <property type="match status" value="1"/>
</dbReference>
<dbReference type="GO" id="GO:0005509">
    <property type="term" value="F:calcium ion binding"/>
    <property type="evidence" value="ECO:0007669"/>
    <property type="project" value="InterPro"/>
</dbReference>
<feature type="chain" id="PRO_5042193648" description="Reticulocalbin-3" evidence="12">
    <location>
        <begin position="18"/>
        <end position="292"/>
    </location>
</feature>